<evidence type="ECO:0000313" key="8">
    <source>
        <dbReference type="Proteomes" id="UP000230233"/>
    </source>
</evidence>
<feature type="compositionally biased region" description="Basic and acidic residues" evidence="6">
    <location>
        <begin position="614"/>
        <end position="635"/>
    </location>
</feature>
<gene>
    <name evidence="7" type="ORF">B9Z55_027705</name>
</gene>
<sequence>MNESSESDVRGKECLEKASLDRRLLKANSHNHSSGLSAIAEILDNCYDANATKVFISLEDEFPNNQLRIYDNGTGLSRQEVLNITKLGFCEKSEGAIGRYGTGLKSAGFHLGKKILLLTKKDGIYTALFMVWDKLENQNDESMLVATPSYNGSTYQKYCPEPEDERVHDYEVRLIHENMALNGNLFDEFSRIPFEHGTLIIIKDLQRTKVGYEQLLDASIGDIREKGEDLPPHKTSLVEYLKVLYLTSKIFFFVQHELQTHRKIVSTWVGRCYSNVVTFGTESLKAATEELKREVVNLDDEHKRLQSENAQENIREMPKEERAISKNRLCLAMAKVAEKKKEIQLRIKFNQKIGNHNTHFEFGLEVNDRQNNGIHFYANDRLILYGYKSPFFEKCSNSLGISMYCNLDANLFPPTQNKENFLYDKDFNSIVRLCDKNLNQYYRYLMDVWIPRHMKNQWGRDMRGEGEDDVWSTFWMVYGYPTSSPDCQKTPDYAKRTNIIEKECGIWKVCGPCRLVEKLEASSNGSSTGKHEEPRRDSQLRSSSRKSGRSLESRQHSEERFSSSDSEIVVLAVKKNKDERRETNREASRRSQLIEIVEEDGANDIDSDPIYNSRRHERDRRHETEERAPRRRGTDDDVELVSVKKKRTEPDVTTTVSAEASAAVALEKVLRALGVDPTPQLNTTRVIIDKIQKPRQARRLLRADATIILRHLEKNKRHRVNMRAINKEKTIRAKLESFVDQIN</sequence>
<evidence type="ECO:0000256" key="5">
    <source>
        <dbReference type="SAM" id="Coils"/>
    </source>
</evidence>
<protein>
    <recommendedName>
        <fullName evidence="9">Morc S5 domain-containing protein</fullName>
    </recommendedName>
</protein>
<evidence type="ECO:0000313" key="7">
    <source>
        <dbReference type="EMBL" id="PIC13604.1"/>
    </source>
</evidence>
<comment type="caution">
    <text evidence="7">The sequence shown here is derived from an EMBL/GenBank/DDBJ whole genome shotgun (WGS) entry which is preliminary data.</text>
</comment>
<evidence type="ECO:0000256" key="3">
    <source>
        <dbReference type="ARBA" id="ARBA00023054"/>
    </source>
</evidence>
<evidence type="ECO:0000256" key="1">
    <source>
        <dbReference type="ARBA" id="ARBA00004123"/>
    </source>
</evidence>
<dbReference type="GO" id="GO:0046872">
    <property type="term" value="F:metal ion binding"/>
    <property type="evidence" value="ECO:0007669"/>
    <property type="project" value="UniProtKB-KW"/>
</dbReference>
<evidence type="ECO:0000256" key="6">
    <source>
        <dbReference type="SAM" id="MobiDB-lite"/>
    </source>
</evidence>
<dbReference type="Pfam" id="PF13589">
    <property type="entry name" value="HATPase_c_3"/>
    <property type="match status" value="1"/>
</dbReference>
<dbReference type="Gene3D" id="3.30.565.10">
    <property type="entry name" value="Histidine kinase-like ATPase, C-terminal domain"/>
    <property type="match status" value="1"/>
</dbReference>
<dbReference type="Proteomes" id="UP000230233">
    <property type="component" value="Unassembled WGS sequence"/>
</dbReference>
<dbReference type="OrthoDB" id="1885370at2759"/>
<keyword evidence="3 5" id="KW-0175">Coiled coil</keyword>
<dbReference type="SUPFAM" id="SSF55874">
    <property type="entry name" value="ATPase domain of HSP90 chaperone/DNA topoisomerase II/histidine kinase"/>
    <property type="match status" value="1"/>
</dbReference>
<proteinExistence type="predicted"/>
<feature type="coiled-coil region" evidence="5">
    <location>
        <begin position="281"/>
        <end position="315"/>
    </location>
</feature>
<feature type="compositionally biased region" description="Basic and acidic residues" evidence="6">
    <location>
        <begin position="549"/>
        <end position="562"/>
    </location>
</feature>
<dbReference type="AlphaFoldDB" id="A0A2G5SEV9"/>
<name>A0A2G5SEV9_9PELO</name>
<accession>A0A2G5SEV9</accession>
<reference evidence="8" key="1">
    <citation type="submission" date="2017-10" db="EMBL/GenBank/DDBJ databases">
        <title>Rapid genome shrinkage in a self-fertile nematode reveals novel sperm competition proteins.</title>
        <authorList>
            <person name="Yin D."/>
            <person name="Schwarz E.M."/>
            <person name="Thomas C.G."/>
            <person name="Felde R.L."/>
            <person name="Korf I.F."/>
            <person name="Cutter A.D."/>
            <person name="Schartner C.M."/>
            <person name="Ralston E.J."/>
            <person name="Meyer B.J."/>
            <person name="Haag E.S."/>
        </authorList>
    </citation>
    <scope>NUCLEOTIDE SEQUENCE [LARGE SCALE GENOMIC DNA]</scope>
    <source>
        <strain evidence="8">JU1422</strain>
    </source>
</reference>
<evidence type="ECO:0000256" key="4">
    <source>
        <dbReference type="ARBA" id="ARBA00023242"/>
    </source>
</evidence>
<dbReference type="GO" id="GO:0005634">
    <property type="term" value="C:nucleus"/>
    <property type="evidence" value="ECO:0007669"/>
    <property type="project" value="UniProtKB-SubCell"/>
</dbReference>
<comment type="subcellular location">
    <subcellularLocation>
        <location evidence="1">Nucleus</location>
    </subcellularLocation>
</comment>
<keyword evidence="2" id="KW-0479">Metal-binding</keyword>
<organism evidence="7 8">
    <name type="scientific">Caenorhabditis nigoni</name>
    <dbReference type="NCBI Taxonomy" id="1611254"/>
    <lineage>
        <taxon>Eukaryota</taxon>
        <taxon>Metazoa</taxon>
        <taxon>Ecdysozoa</taxon>
        <taxon>Nematoda</taxon>
        <taxon>Chromadorea</taxon>
        <taxon>Rhabditida</taxon>
        <taxon>Rhabditina</taxon>
        <taxon>Rhabditomorpha</taxon>
        <taxon>Rhabditoidea</taxon>
        <taxon>Rhabditidae</taxon>
        <taxon>Peloderinae</taxon>
        <taxon>Caenorhabditis</taxon>
    </lineage>
</organism>
<dbReference type="InterPro" id="IPR036890">
    <property type="entry name" value="HATPase_C_sf"/>
</dbReference>
<dbReference type="EMBL" id="PDUG01000012">
    <property type="protein sequence ID" value="PIC13604.1"/>
    <property type="molecule type" value="Genomic_DNA"/>
</dbReference>
<feature type="region of interest" description="Disordered" evidence="6">
    <location>
        <begin position="600"/>
        <end position="637"/>
    </location>
</feature>
<feature type="compositionally biased region" description="Basic and acidic residues" evidence="6">
    <location>
        <begin position="529"/>
        <end position="539"/>
    </location>
</feature>
<dbReference type="PANTHER" id="PTHR23337:SF3">
    <property type="entry name" value="MORC FAMILY CW-TYPE ZINC FINGER 2"/>
    <property type="match status" value="1"/>
</dbReference>
<keyword evidence="8" id="KW-1185">Reference proteome</keyword>
<evidence type="ECO:0000256" key="2">
    <source>
        <dbReference type="ARBA" id="ARBA00022723"/>
    </source>
</evidence>
<feature type="region of interest" description="Disordered" evidence="6">
    <location>
        <begin position="521"/>
        <end position="565"/>
    </location>
</feature>
<keyword evidence="4" id="KW-0539">Nucleus</keyword>
<dbReference type="PANTHER" id="PTHR23337">
    <property type="entry name" value="ZINC FINGER CW-TYPE COILED-COIL DOMAIN PROTEIN 1"/>
    <property type="match status" value="1"/>
</dbReference>
<evidence type="ECO:0008006" key="9">
    <source>
        <dbReference type="Google" id="ProtNLM"/>
    </source>
</evidence>